<comment type="subcellular location">
    <subcellularLocation>
        <location evidence="1">Membrane</location>
        <topology evidence="1">Single-pass membrane protein</topology>
    </subcellularLocation>
</comment>
<keyword evidence="8" id="KW-0408">Iron</keyword>
<dbReference type="InterPro" id="IPR002401">
    <property type="entry name" value="Cyt_P450_E_grp-I"/>
</dbReference>
<evidence type="ECO:0008006" key="13">
    <source>
        <dbReference type="Google" id="ProtNLM"/>
    </source>
</evidence>
<reference evidence="11" key="1">
    <citation type="submission" date="2019-10" db="EMBL/GenBank/DDBJ databases">
        <authorList>
            <person name="Zhang R."/>
            <person name="Pan Y."/>
            <person name="Wang J."/>
            <person name="Ma R."/>
            <person name="Yu S."/>
        </authorList>
    </citation>
    <scope>NUCLEOTIDE SEQUENCE</scope>
    <source>
        <strain evidence="11">LA-IB0</strain>
        <tissue evidence="11">Leaf</tissue>
    </source>
</reference>
<evidence type="ECO:0000256" key="6">
    <source>
        <dbReference type="ARBA" id="ARBA00022989"/>
    </source>
</evidence>
<keyword evidence="6" id="KW-1133">Transmembrane helix</keyword>
<dbReference type="GO" id="GO:0020037">
    <property type="term" value="F:heme binding"/>
    <property type="evidence" value="ECO:0007669"/>
    <property type="project" value="InterPro"/>
</dbReference>
<gene>
    <name evidence="11" type="ORF">BUALT_Bualt10G0097300</name>
</gene>
<dbReference type="GO" id="GO:0016020">
    <property type="term" value="C:membrane"/>
    <property type="evidence" value="ECO:0007669"/>
    <property type="project" value="UniProtKB-SubCell"/>
</dbReference>
<dbReference type="InterPro" id="IPR036396">
    <property type="entry name" value="Cyt_P450_sf"/>
</dbReference>
<keyword evidence="5" id="KW-0479">Metal-binding</keyword>
<comment type="caution">
    <text evidence="11">The sequence shown here is derived from an EMBL/GenBank/DDBJ whole genome shotgun (WGS) entry which is preliminary data.</text>
</comment>
<evidence type="ECO:0000256" key="9">
    <source>
        <dbReference type="ARBA" id="ARBA00023033"/>
    </source>
</evidence>
<dbReference type="PANTHER" id="PTHR47950:SF4">
    <property type="entry name" value="GERANIOL 8-HYDROXYLASE-LIKE"/>
    <property type="match status" value="1"/>
</dbReference>
<evidence type="ECO:0000256" key="3">
    <source>
        <dbReference type="ARBA" id="ARBA00022617"/>
    </source>
</evidence>
<keyword evidence="9" id="KW-0503">Monooxygenase</keyword>
<dbReference type="Gene3D" id="1.10.630.10">
    <property type="entry name" value="Cytochrome P450"/>
    <property type="match status" value="1"/>
</dbReference>
<organism evidence="11 12">
    <name type="scientific">Buddleja alternifolia</name>
    <dbReference type="NCBI Taxonomy" id="168488"/>
    <lineage>
        <taxon>Eukaryota</taxon>
        <taxon>Viridiplantae</taxon>
        <taxon>Streptophyta</taxon>
        <taxon>Embryophyta</taxon>
        <taxon>Tracheophyta</taxon>
        <taxon>Spermatophyta</taxon>
        <taxon>Magnoliopsida</taxon>
        <taxon>eudicotyledons</taxon>
        <taxon>Gunneridae</taxon>
        <taxon>Pentapetalae</taxon>
        <taxon>asterids</taxon>
        <taxon>lamiids</taxon>
        <taxon>Lamiales</taxon>
        <taxon>Scrophulariaceae</taxon>
        <taxon>Buddlejeae</taxon>
        <taxon>Buddleja</taxon>
    </lineage>
</organism>
<dbReference type="GO" id="GO:0005506">
    <property type="term" value="F:iron ion binding"/>
    <property type="evidence" value="ECO:0007669"/>
    <property type="project" value="InterPro"/>
</dbReference>
<dbReference type="InterPro" id="IPR001128">
    <property type="entry name" value="Cyt_P450"/>
</dbReference>
<dbReference type="GO" id="GO:0004497">
    <property type="term" value="F:monooxygenase activity"/>
    <property type="evidence" value="ECO:0007669"/>
    <property type="project" value="UniProtKB-KW"/>
</dbReference>
<dbReference type="GO" id="GO:0016705">
    <property type="term" value="F:oxidoreductase activity, acting on paired donors, with incorporation or reduction of molecular oxygen"/>
    <property type="evidence" value="ECO:0007669"/>
    <property type="project" value="InterPro"/>
</dbReference>
<evidence type="ECO:0000313" key="12">
    <source>
        <dbReference type="Proteomes" id="UP000826271"/>
    </source>
</evidence>
<dbReference type="Proteomes" id="UP000826271">
    <property type="component" value="Unassembled WGS sequence"/>
</dbReference>
<dbReference type="EMBL" id="WHWC01000010">
    <property type="protein sequence ID" value="KAG8375411.1"/>
    <property type="molecule type" value="Genomic_DNA"/>
</dbReference>
<keyword evidence="3" id="KW-0349">Heme</keyword>
<evidence type="ECO:0000256" key="7">
    <source>
        <dbReference type="ARBA" id="ARBA00023002"/>
    </source>
</evidence>
<keyword evidence="7" id="KW-0560">Oxidoreductase</keyword>
<evidence type="ECO:0000256" key="8">
    <source>
        <dbReference type="ARBA" id="ARBA00023004"/>
    </source>
</evidence>
<evidence type="ECO:0000256" key="1">
    <source>
        <dbReference type="ARBA" id="ARBA00004167"/>
    </source>
</evidence>
<evidence type="ECO:0000256" key="5">
    <source>
        <dbReference type="ARBA" id="ARBA00022723"/>
    </source>
</evidence>
<evidence type="ECO:0000256" key="2">
    <source>
        <dbReference type="ARBA" id="ARBA00010617"/>
    </source>
</evidence>
<proteinExistence type="inferred from homology"/>
<dbReference type="PRINTS" id="PR00463">
    <property type="entry name" value="EP450I"/>
</dbReference>
<sequence>MFSGALSYPHRGFGRERARKRLAGGDDDLFVAGSDTTRSTTEWTMTELLLNPEKMSIAKHELMTIIGENSQVQESDISRLLYLQAMIKEVFRYHLPGPLLTLANLTMMYKSTVI</sequence>
<keyword evidence="12" id="KW-1185">Reference proteome</keyword>
<dbReference type="AlphaFoldDB" id="A0AAV6WY55"/>
<comment type="similarity">
    <text evidence="2">Belongs to the cytochrome P450 family.</text>
</comment>
<evidence type="ECO:0000313" key="11">
    <source>
        <dbReference type="EMBL" id="KAG8375411.1"/>
    </source>
</evidence>
<keyword evidence="4" id="KW-0812">Transmembrane</keyword>
<protein>
    <recommendedName>
        <fullName evidence="13">Cytochrome P450</fullName>
    </recommendedName>
</protein>
<accession>A0AAV6WY55</accession>
<dbReference type="PANTHER" id="PTHR47950">
    <property type="entry name" value="CYTOCHROME P450, FAMILY 76, SUBFAMILY C, POLYPEPTIDE 5-RELATED"/>
    <property type="match status" value="1"/>
</dbReference>
<evidence type="ECO:0000256" key="10">
    <source>
        <dbReference type="ARBA" id="ARBA00023136"/>
    </source>
</evidence>
<name>A0AAV6WY55_9LAMI</name>
<evidence type="ECO:0000256" key="4">
    <source>
        <dbReference type="ARBA" id="ARBA00022692"/>
    </source>
</evidence>
<dbReference type="SUPFAM" id="SSF48264">
    <property type="entry name" value="Cytochrome P450"/>
    <property type="match status" value="1"/>
</dbReference>
<keyword evidence="10" id="KW-0472">Membrane</keyword>
<dbReference type="Pfam" id="PF00067">
    <property type="entry name" value="p450"/>
    <property type="match status" value="1"/>
</dbReference>